<dbReference type="AlphaFoldDB" id="A0A2K9N8M4"/>
<dbReference type="InterPro" id="IPR052698">
    <property type="entry name" value="MoCofactor_Util/Proc"/>
</dbReference>
<accession>A0A2K9N8M4</accession>
<dbReference type="OrthoDB" id="9815497at2"/>
<protein>
    <submittedName>
        <fullName evidence="1">Xanthine dehydrogenase</fullName>
    </submittedName>
</protein>
<name>A0A2K9N8M4_9PROT</name>
<dbReference type="RefSeq" id="WP_102111218.1">
    <property type="nucleotide sequence ID" value="NZ_BMGN01000016.1"/>
</dbReference>
<proteinExistence type="predicted"/>
<sequence>MKARIFDALRAALADRCAVALVTDLGSGLQTLVDADGRQRGDVALEDEFLPQVLDAIRESRSGTVEFYDGRFFINVHPPANRLLIVGAVHLAQALAPAARLAGLDVTVIDPRAAFATPDRFPDTTLVTDWPDEALATLRPDARTAIVALTHDPKFDDPALIAALGSDAFYVGVLGGRKNQAARLERLRGQGVTEAQLARIHGPVGLDIGAVTPAEIAVSILADIILALRGQKWKA</sequence>
<dbReference type="EMBL" id="CP025611">
    <property type="protein sequence ID" value="AUN29488.1"/>
    <property type="molecule type" value="Genomic_DNA"/>
</dbReference>
<dbReference type="Pfam" id="PF13478">
    <property type="entry name" value="XdhC_C"/>
    <property type="match status" value="1"/>
</dbReference>
<dbReference type="PANTHER" id="PTHR30388:SF4">
    <property type="entry name" value="MOLYBDENUM COFACTOR INSERTION CHAPERONE PAOD"/>
    <property type="match status" value="1"/>
</dbReference>
<organism evidence="1 2">
    <name type="scientific">Niveispirillum cyanobacteriorum</name>
    <dbReference type="NCBI Taxonomy" id="1612173"/>
    <lineage>
        <taxon>Bacteria</taxon>
        <taxon>Pseudomonadati</taxon>
        <taxon>Pseudomonadota</taxon>
        <taxon>Alphaproteobacteria</taxon>
        <taxon>Rhodospirillales</taxon>
        <taxon>Azospirillaceae</taxon>
        <taxon>Niveispirillum</taxon>
    </lineage>
</organism>
<dbReference type="Gene3D" id="3.40.50.720">
    <property type="entry name" value="NAD(P)-binding Rossmann-like Domain"/>
    <property type="match status" value="1"/>
</dbReference>
<evidence type="ECO:0000313" key="2">
    <source>
        <dbReference type="Proteomes" id="UP000234752"/>
    </source>
</evidence>
<gene>
    <name evidence="1" type="ORF">C0V82_04000</name>
</gene>
<dbReference type="Proteomes" id="UP000234752">
    <property type="component" value="Chromosome eg_1"/>
</dbReference>
<dbReference type="InterPro" id="IPR027051">
    <property type="entry name" value="XdhC_Rossmann_dom"/>
</dbReference>
<keyword evidence="2" id="KW-1185">Reference proteome</keyword>
<dbReference type="KEGG" id="ncb:C0V82_04000"/>
<reference evidence="1 2" key="1">
    <citation type="submission" date="2017-12" db="EMBL/GenBank/DDBJ databases">
        <title>Genomes of bacteria within cyanobacterial aggregates.</title>
        <authorList>
            <person name="Cai H."/>
        </authorList>
    </citation>
    <scope>NUCLEOTIDE SEQUENCE [LARGE SCALE GENOMIC DNA]</scope>
    <source>
        <strain evidence="1 2">TH16</strain>
    </source>
</reference>
<evidence type="ECO:0000313" key="1">
    <source>
        <dbReference type="EMBL" id="AUN29488.1"/>
    </source>
</evidence>
<dbReference type="PANTHER" id="PTHR30388">
    <property type="entry name" value="ALDEHYDE OXIDOREDUCTASE MOLYBDENUM COFACTOR ASSEMBLY PROTEIN"/>
    <property type="match status" value="1"/>
</dbReference>